<proteinExistence type="predicted"/>
<sequence length="278" mass="31572">MPQTSITYIPATSVACTTLLVYDYVCTLDLEIAFIWPNAFTFTGLLFFLNRYMPFVDTFLQLDLLFGHNTVQKCHKNDAIMTWFIVLGVLVSEMILAIRTYAFWLGDKRVLILFIVLVIFTVHSPQSYPQFYYPSSTVCGVPCLVFVQLQLATIQFVGILTIVKASKQRSSSPWVMRLYSDSIIFYVYMLIVSLINVILPIAKPEMAKRSAGPLRIFHSILCNRIIFRIQGHTPALLTATHTQSPTLSTVAPLDSAIWELTDISRLTEEAGEFHLNER</sequence>
<organism evidence="3 4">
    <name type="scientific">Cylindrobasidium torrendii FP15055 ss-10</name>
    <dbReference type="NCBI Taxonomy" id="1314674"/>
    <lineage>
        <taxon>Eukaryota</taxon>
        <taxon>Fungi</taxon>
        <taxon>Dikarya</taxon>
        <taxon>Basidiomycota</taxon>
        <taxon>Agaricomycotina</taxon>
        <taxon>Agaricomycetes</taxon>
        <taxon>Agaricomycetidae</taxon>
        <taxon>Agaricales</taxon>
        <taxon>Marasmiineae</taxon>
        <taxon>Physalacriaceae</taxon>
        <taxon>Cylindrobasidium</taxon>
    </lineage>
</organism>
<evidence type="ECO:0000313" key="4">
    <source>
        <dbReference type="Proteomes" id="UP000054007"/>
    </source>
</evidence>
<keyword evidence="1" id="KW-0472">Membrane</keyword>
<feature type="transmembrane region" description="Helical" evidence="1">
    <location>
        <begin position="140"/>
        <end position="163"/>
    </location>
</feature>
<keyword evidence="1" id="KW-0812">Transmembrane</keyword>
<dbReference type="Pfam" id="PF20151">
    <property type="entry name" value="DUF6533"/>
    <property type="match status" value="1"/>
</dbReference>
<feature type="transmembrane region" description="Helical" evidence="1">
    <location>
        <begin position="32"/>
        <end position="53"/>
    </location>
</feature>
<reference evidence="3 4" key="1">
    <citation type="journal article" date="2015" name="Fungal Genet. Biol.">
        <title>Evolution of novel wood decay mechanisms in Agaricales revealed by the genome sequences of Fistulina hepatica and Cylindrobasidium torrendii.</title>
        <authorList>
            <person name="Floudas D."/>
            <person name="Held B.W."/>
            <person name="Riley R."/>
            <person name="Nagy L.G."/>
            <person name="Koehler G."/>
            <person name="Ransdell A.S."/>
            <person name="Younus H."/>
            <person name="Chow J."/>
            <person name="Chiniquy J."/>
            <person name="Lipzen A."/>
            <person name="Tritt A."/>
            <person name="Sun H."/>
            <person name="Haridas S."/>
            <person name="LaButti K."/>
            <person name="Ohm R.A."/>
            <person name="Kues U."/>
            <person name="Blanchette R.A."/>
            <person name="Grigoriev I.V."/>
            <person name="Minto R.E."/>
            <person name="Hibbett D.S."/>
        </authorList>
    </citation>
    <scope>NUCLEOTIDE SEQUENCE [LARGE SCALE GENOMIC DNA]</scope>
    <source>
        <strain evidence="3 4">FP15055 ss-10</strain>
    </source>
</reference>
<evidence type="ECO:0000256" key="1">
    <source>
        <dbReference type="SAM" id="Phobius"/>
    </source>
</evidence>
<feature type="transmembrane region" description="Helical" evidence="1">
    <location>
        <begin position="110"/>
        <end position="128"/>
    </location>
</feature>
<dbReference type="InterPro" id="IPR045340">
    <property type="entry name" value="DUF6533"/>
</dbReference>
<protein>
    <recommendedName>
        <fullName evidence="2">DUF6533 domain-containing protein</fullName>
    </recommendedName>
</protein>
<evidence type="ECO:0000313" key="3">
    <source>
        <dbReference type="EMBL" id="KIY67370.1"/>
    </source>
</evidence>
<accession>A0A0D7BAW6</accession>
<feature type="transmembrane region" description="Helical" evidence="1">
    <location>
        <begin position="6"/>
        <end position="25"/>
    </location>
</feature>
<dbReference type="OrthoDB" id="3341843at2759"/>
<keyword evidence="1" id="KW-1133">Transmembrane helix</keyword>
<keyword evidence="4" id="KW-1185">Reference proteome</keyword>
<dbReference type="Proteomes" id="UP000054007">
    <property type="component" value="Unassembled WGS sequence"/>
</dbReference>
<gene>
    <name evidence="3" type="ORF">CYLTODRAFT_454557</name>
</gene>
<name>A0A0D7BAW6_9AGAR</name>
<feature type="transmembrane region" description="Helical" evidence="1">
    <location>
        <begin position="80"/>
        <end position="98"/>
    </location>
</feature>
<dbReference type="EMBL" id="KN880528">
    <property type="protein sequence ID" value="KIY67370.1"/>
    <property type="molecule type" value="Genomic_DNA"/>
</dbReference>
<feature type="domain" description="DUF6533" evidence="2">
    <location>
        <begin position="12"/>
        <end position="56"/>
    </location>
</feature>
<feature type="transmembrane region" description="Helical" evidence="1">
    <location>
        <begin position="183"/>
        <end position="202"/>
    </location>
</feature>
<dbReference type="AlphaFoldDB" id="A0A0D7BAW6"/>
<evidence type="ECO:0000259" key="2">
    <source>
        <dbReference type="Pfam" id="PF20151"/>
    </source>
</evidence>